<dbReference type="Pfam" id="PF03469">
    <property type="entry name" value="XH"/>
    <property type="match status" value="1"/>
</dbReference>
<evidence type="ECO:0000256" key="1">
    <source>
        <dbReference type="SAM" id="MobiDB-lite"/>
    </source>
</evidence>
<accession>M7Z8W6</accession>
<sequence>MSVRAASSNNTAKPKYDKLRNLDAHIGSYIFYEDLYRSDRITTYVVPFVIGVISGRKTESMRDFYLCYPAILTNTLVPQPGTKALCVREITPRRFFKPICYHPRDNLIHRIAKIYVWSDTNQTHHRQAEFFLISCPHEAAADYQYEAEDSDPITPYISCYTLELSPMNAENMSKLLSALMAETGDASSDWLARLSGLGSYVCSKMNYHEYCSHEYNGIHSALHRVLEEKEKVEQEHKARLQLVAAKEELVKRNEEQEAEIQSLKRKLQASEARHTPAQGSGREHNQSGRVQRTSVQKRKRQSEGQAGEDAEDHQAAEILCAMNNLEQGLSAELRDVREETSNINAELIKGFLDMGGVGRQNIAVKYMGQLSERPFLLACLQKFLRKEAEAEASRLCKFWQEQLMNPEWYPFKTDTVGGISEGTINDDDIKLQELRATWGEESYKALVKALVNSFLELKECGKLSDRTIVAQLWNFEEDRKATLSESVEYVCNKVKSLSNENVRTSTRGKRGRCVGRA</sequence>
<dbReference type="GO" id="GO:0080188">
    <property type="term" value="P:gene silencing by siRNA-directed DNA methylation"/>
    <property type="evidence" value="ECO:0007669"/>
    <property type="project" value="InterPro"/>
</dbReference>
<dbReference type="EMBL" id="KD163907">
    <property type="protein sequence ID" value="EMS56026.1"/>
    <property type="molecule type" value="Genomic_DNA"/>
</dbReference>
<protein>
    <recommendedName>
        <fullName evidence="2">Factor of DNA methylation 1-5/IDN2 domain-containing protein</fullName>
    </recommendedName>
</protein>
<evidence type="ECO:0000313" key="3">
    <source>
        <dbReference type="EMBL" id="EMS56026.1"/>
    </source>
</evidence>
<evidence type="ECO:0000259" key="2">
    <source>
        <dbReference type="Pfam" id="PF03469"/>
    </source>
</evidence>
<dbReference type="OMA" id="ICYHPRD"/>
<dbReference type="PANTHER" id="PTHR21596:SF47">
    <property type="entry name" value="FACTOR OF DNA METHYLATION 1-5_IDN2 DOMAIN-CONTAINING PROTEIN"/>
    <property type="match status" value="1"/>
</dbReference>
<feature type="domain" description="Factor of DNA methylation 1-5/IDN2" evidence="2">
    <location>
        <begin position="365"/>
        <end position="498"/>
    </location>
</feature>
<dbReference type="AlphaFoldDB" id="M7Z8W6"/>
<proteinExistence type="predicted"/>
<reference evidence="3" key="1">
    <citation type="journal article" date="2013" name="Nature">
        <title>Draft genome of the wheat A-genome progenitor Triticum urartu.</title>
        <authorList>
            <person name="Ling H.Q."/>
            <person name="Zhao S."/>
            <person name="Liu D."/>
            <person name="Wang J."/>
            <person name="Sun H."/>
            <person name="Zhang C."/>
            <person name="Fan H."/>
            <person name="Li D."/>
            <person name="Dong L."/>
            <person name="Tao Y."/>
            <person name="Gao C."/>
            <person name="Wu H."/>
            <person name="Li Y."/>
            <person name="Cui Y."/>
            <person name="Guo X."/>
            <person name="Zheng S."/>
            <person name="Wang B."/>
            <person name="Yu K."/>
            <person name="Liang Q."/>
            <person name="Yang W."/>
            <person name="Lou X."/>
            <person name="Chen J."/>
            <person name="Feng M."/>
            <person name="Jian J."/>
            <person name="Zhang X."/>
            <person name="Luo G."/>
            <person name="Jiang Y."/>
            <person name="Liu J."/>
            <person name="Wang Z."/>
            <person name="Sha Y."/>
            <person name="Zhang B."/>
            <person name="Wu H."/>
            <person name="Tang D."/>
            <person name="Shen Q."/>
            <person name="Xue P."/>
            <person name="Zou S."/>
            <person name="Wang X."/>
            <person name="Liu X."/>
            <person name="Wang F."/>
            <person name="Yang Y."/>
            <person name="An X."/>
            <person name="Dong Z."/>
            <person name="Zhang K."/>
            <person name="Zhang X."/>
            <person name="Luo M.C."/>
            <person name="Dvorak J."/>
            <person name="Tong Y."/>
            <person name="Wang J."/>
            <person name="Yang H."/>
            <person name="Li Z."/>
            <person name="Wang D."/>
            <person name="Zhang A."/>
            <person name="Wang J."/>
        </authorList>
    </citation>
    <scope>NUCLEOTIDE SEQUENCE</scope>
</reference>
<gene>
    <name evidence="3" type="ORF">TRIUR3_13486</name>
</gene>
<dbReference type="PANTHER" id="PTHR21596">
    <property type="entry name" value="RIBONUCLEASE P SUBUNIT P38"/>
    <property type="match status" value="1"/>
</dbReference>
<organism evidence="3">
    <name type="scientific">Triticum urartu</name>
    <name type="common">Red wild einkorn</name>
    <name type="synonym">Crithodium urartu</name>
    <dbReference type="NCBI Taxonomy" id="4572"/>
    <lineage>
        <taxon>Eukaryota</taxon>
        <taxon>Viridiplantae</taxon>
        <taxon>Streptophyta</taxon>
        <taxon>Embryophyta</taxon>
        <taxon>Tracheophyta</taxon>
        <taxon>Spermatophyta</taxon>
        <taxon>Magnoliopsida</taxon>
        <taxon>Liliopsida</taxon>
        <taxon>Poales</taxon>
        <taxon>Poaceae</taxon>
        <taxon>BOP clade</taxon>
        <taxon>Pooideae</taxon>
        <taxon>Triticodae</taxon>
        <taxon>Triticeae</taxon>
        <taxon>Triticinae</taxon>
        <taxon>Triticum</taxon>
    </lineage>
</organism>
<dbReference type="InterPro" id="IPR045177">
    <property type="entry name" value="FDM1-5/IDN2"/>
</dbReference>
<dbReference type="eggNOG" id="ENOG502QRE8">
    <property type="taxonomic scope" value="Eukaryota"/>
</dbReference>
<dbReference type="InterPro" id="IPR005379">
    <property type="entry name" value="FDM1-5/IDN2_XH"/>
</dbReference>
<feature type="region of interest" description="Disordered" evidence="1">
    <location>
        <begin position="261"/>
        <end position="312"/>
    </location>
</feature>
<dbReference type="STRING" id="4572.M7Z8W6"/>
<name>M7Z8W6_TRIUA</name>